<evidence type="ECO:0000313" key="1">
    <source>
        <dbReference type="EMBL" id="ADI65208.1"/>
    </source>
</evidence>
<accession>D7E3N9</accession>
<protein>
    <submittedName>
        <fullName evidence="1">Uncharacterized protein</fullName>
    </submittedName>
</protein>
<gene>
    <name evidence="1" type="ordered locus">Aazo_3632</name>
</gene>
<sequence length="47" mass="5475">MLIYLHIIYITRIGQTITPYTARVSAIFALDTIPEMDYHQSIRPIKP</sequence>
<evidence type="ECO:0000313" key="2">
    <source>
        <dbReference type="Proteomes" id="UP000001511"/>
    </source>
</evidence>
<organism evidence="1 2">
    <name type="scientific">Nostoc azollae (strain 0708)</name>
    <name type="common">Anabaena azollae (strain 0708)</name>
    <dbReference type="NCBI Taxonomy" id="551115"/>
    <lineage>
        <taxon>Bacteria</taxon>
        <taxon>Bacillati</taxon>
        <taxon>Cyanobacteriota</taxon>
        <taxon>Cyanophyceae</taxon>
        <taxon>Nostocales</taxon>
        <taxon>Nostocaceae</taxon>
        <taxon>Trichormus</taxon>
    </lineage>
</organism>
<dbReference type="KEGG" id="naz:Aazo_3632"/>
<dbReference type="HOGENOM" id="CLU_3170865_0_0_3"/>
<reference evidence="1 2" key="1">
    <citation type="journal article" date="2010" name="PLoS ONE">
        <title>Genome erosion in a nitrogen-fixing vertically transmitted endosymbiotic multicellular cyanobacterium.</title>
        <authorList>
            <person name="Ran L."/>
            <person name="Larsson J."/>
            <person name="Vigil-Stenman T."/>
            <person name="Nylander J.A."/>
            <person name="Ininbergs K."/>
            <person name="Zheng W.W."/>
            <person name="Lapidus A."/>
            <person name="Lowry S."/>
            <person name="Haselkorn R."/>
            <person name="Bergman B."/>
        </authorList>
    </citation>
    <scope>NUCLEOTIDE SEQUENCE [LARGE SCALE GENOMIC DNA]</scope>
    <source>
        <strain evidence="1 2">0708</strain>
    </source>
</reference>
<dbReference type="AlphaFoldDB" id="D7E3N9"/>
<proteinExistence type="predicted"/>
<name>D7E3N9_NOSA0</name>
<dbReference type="EMBL" id="CP002059">
    <property type="protein sequence ID" value="ADI65208.1"/>
    <property type="molecule type" value="Genomic_DNA"/>
</dbReference>
<keyword evidence="2" id="KW-1185">Reference proteome</keyword>
<dbReference type="Proteomes" id="UP000001511">
    <property type="component" value="Chromosome"/>
</dbReference>